<evidence type="ECO:0000313" key="5">
    <source>
        <dbReference type="EMBL" id="SDZ46252.1"/>
    </source>
</evidence>
<dbReference type="RefSeq" id="WP_019599295.1">
    <property type="nucleotide sequence ID" value="NZ_FNQC01000015.1"/>
</dbReference>
<evidence type="ECO:0000259" key="3">
    <source>
        <dbReference type="Pfam" id="PF09972"/>
    </source>
</evidence>
<feature type="transmembrane region" description="Helical" evidence="2">
    <location>
        <begin position="235"/>
        <end position="253"/>
    </location>
</feature>
<evidence type="ECO:0000256" key="1">
    <source>
        <dbReference type="SAM" id="MobiDB-lite"/>
    </source>
</evidence>
<organism evidence="5 6">
    <name type="scientific">Rhodonellum ikkaensis</name>
    <dbReference type="NCBI Taxonomy" id="336829"/>
    <lineage>
        <taxon>Bacteria</taxon>
        <taxon>Pseudomonadati</taxon>
        <taxon>Bacteroidota</taxon>
        <taxon>Cytophagia</taxon>
        <taxon>Cytophagales</taxon>
        <taxon>Cytophagaceae</taxon>
        <taxon>Rhodonellum</taxon>
    </lineage>
</organism>
<dbReference type="Proteomes" id="UP000199663">
    <property type="component" value="Unassembled WGS sequence"/>
</dbReference>
<feature type="domain" description="DUF2207" evidence="3">
    <location>
        <begin position="22"/>
        <end position="211"/>
    </location>
</feature>
<evidence type="ECO:0000256" key="2">
    <source>
        <dbReference type="SAM" id="Phobius"/>
    </source>
</evidence>
<protein>
    <submittedName>
        <fullName evidence="5">Predicted membrane protein</fullName>
    </submittedName>
</protein>
<dbReference type="Pfam" id="PF09972">
    <property type="entry name" value="DUF2207"/>
    <property type="match status" value="1"/>
</dbReference>
<gene>
    <name evidence="5" type="ORF">SAMN05444412_115121</name>
</gene>
<evidence type="ECO:0000259" key="4">
    <source>
        <dbReference type="Pfam" id="PF20990"/>
    </source>
</evidence>
<feature type="transmembrane region" description="Helical" evidence="2">
    <location>
        <begin position="382"/>
        <end position="400"/>
    </location>
</feature>
<keyword evidence="6" id="KW-1185">Reference proteome</keyword>
<keyword evidence="2" id="KW-1133">Transmembrane helix</keyword>
<evidence type="ECO:0000313" key="6">
    <source>
        <dbReference type="Proteomes" id="UP000199663"/>
    </source>
</evidence>
<reference evidence="5 6" key="1">
    <citation type="submission" date="2016-10" db="EMBL/GenBank/DDBJ databases">
        <authorList>
            <person name="Varghese N."/>
            <person name="Submissions S."/>
        </authorList>
    </citation>
    <scope>NUCLEOTIDE SEQUENCE [LARGE SCALE GENOMIC DNA]</scope>
    <source>
        <strain evidence="5 6">DSM 17997</strain>
    </source>
</reference>
<feature type="compositionally biased region" description="Gly residues" evidence="1">
    <location>
        <begin position="540"/>
        <end position="560"/>
    </location>
</feature>
<feature type="compositionally biased region" description="Low complexity" evidence="1">
    <location>
        <begin position="528"/>
        <end position="539"/>
    </location>
</feature>
<comment type="caution">
    <text evidence="5">The sequence shown here is derived from an EMBL/GenBank/DDBJ whole genome shotgun (WGS) entry which is preliminary data.</text>
</comment>
<dbReference type="InterPro" id="IPR048389">
    <property type="entry name" value="YciQ-like_C"/>
</dbReference>
<feature type="transmembrane region" description="Helical" evidence="2">
    <location>
        <begin position="406"/>
        <end position="425"/>
    </location>
</feature>
<dbReference type="InterPro" id="IPR018702">
    <property type="entry name" value="DUF2207"/>
</dbReference>
<dbReference type="Pfam" id="PF20990">
    <property type="entry name" value="DUF2207_C"/>
    <property type="match status" value="1"/>
</dbReference>
<keyword evidence="2" id="KW-0472">Membrane</keyword>
<proteinExistence type="predicted"/>
<accession>A0A1H3T7L4</accession>
<feature type="region of interest" description="Disordered" evidence="1">
    <location>
        <begin position="528"/>
        <end position="560"/>
    </location>
</feature>
<name>A0A1H3T7L4_9BACT</name>
<dbReference type="EMBL" id="FNQC01000015">
    <property type="protein sequence ID" value="SDZ46252.1"/>
    <property type="molecule type" value="Genomic_DNA"/>
</dbReference>
<sequence length="560" mass="61535">MKSWAFILPFFLLVNTAFSQERILSYFSVIQIEESGSILVEEKITVLSEGVKIRRGIFRDFPTQYQDRLGNRYKVSFEVLEVLRDGKKEPFRLENKNNGKIIYIGDANTFLQPNTYTYTLKFRTDRQLGFFENYDELYFNAIGGGWDFAIDSAGVTVWLPNGAKTIQYDAFTGPSGSTGYNCEIKDEGEKVHFSTKGKLNPGDQFTVALAWPKGFVAQPSALEKSGHFLSDNKHILVGGIGLLLTFWVFFSSWKKVGKDPAKGTIIPRFEAPEGLTAACSRYLMRMGFDQKVFTATLVAMAVHGYLTIETKKKNDFSLTKVGDSLNGLTTGEKVVATVLFKNGNEIHLDNKNHQIFTSAKTSLLKFLKTEVMPGRFKINFGYTAKGIGTGLATILLTGLLSPSPGVPVVLGILIFILTLVFYNLMQAPTIEGRKIMDEIEGFKRYLSVTEKNPLNMAHEPNMTPAVFERLLPYAIALGVENKWAEKFEQQVSKSVREAYQPTWYHSYSMGRFNALAFSSSLGSSFSSAISSASTPPGSSSGSGGGGFSGGGGGGGGGGGW</sequence>
<feature type="domain" description="Predicted membrane protein YciQ-like C-terminal" evidence="4">
    <location>
        <begin position="268"/>
        <end position="487"/>
    </location>
</feature>
<keyword evidence="2" id="KW-0812">Transmembrane</keyword>